<organism evidence="2 3">
    <name type="scientific">Colletotrichum salicis</name>
    <dbReference type="NCBI Taxonomy" id="1209931"/>
    <lineage>
        <taxon>Eukaryota</taxon>
        <taxon>Fungi</taxon>
        <taxon>Dikarya</taxon>
        <taxon>Ascomycota</taxon>
        <taxon>Pezizomycotina</taxon>
        <taxon>Sordariomycetes</taxon>
        <taxon>Hypocreomycetidae</taxon>
        <taxon>Glomerellales</taxon>
        <taxon>Glomerellaceae</taxon>
        <taxon>Colletotrichum</taxon>
        <taxon>Colletotrichum acutatum species complex</taxon>
    </lineage>
</organism>
<dbReference type="OrthoDB" id="2240312at2759"/>
<feature type="compositionally biased region" description="Basic residues" evidence="1">
    <location>
        <begin position="29"/>
        <end position="38"/>
    </location>
</feature>
<dbReference type="EMBL" id="JFFI01001821">
    <property type="protein sequence ID" value="KXH53800.1"/>
    <property type="molecule type" value="Genomic_DNA"/>
</dbReference>
<dbReference type="AlphaFoldDB" id="A0A135U066"/>
<dbReference type="GO" id="GO:0001181">
    <property type="term" value="F:RNA polymerase I general transcription initiation factor activity"/>
    <property type="evidence" value="ECO:0007669"/>
    <property type="project" value="TreeGrafter"/>
</dbReference>
<dbReference type="InterPro" id="IPR009057">
    <property type="entry name" value="Homeodomain-like_sf"/>
</dbReference>
<sequence>MSMEPEDDYLPNQEDLGDHDLEDLEKTPKRQRTQHQRSHSAYSVASSSDDENGTDEGRSRHKRRAQNEIVEPVLKRHKGVYNNNYLDLLNEEIQDVVHQTTVGGDDDMPPSQIGLTTWTSHEKKLFFEALSRLGKDDLPGISAKIQTKSEIEVRQYILLLQAAVEGRDKEQDGGNKPIHLADYPAALEISPLCCHALDEAADALSFRQERHEEIVEQKKWGECWNINLELAKRIEGDHGLGKDPTFASDHGLAFTEVLRVKSFLRLPERIFMNASNAENNWQYVSEEPPTIRATALQDFHSLLVSVTKKIILTTLFIAQSRIRAKKHVEPSTRNLVRRKDVEAAVASLGMKQNSDEFWTACARRLRLEVYDDDAEDVGDDEDEEPMSYDRVESILRSGTDSPESPIAGETSPTPQIKFEKDEMSDSADDEDSVSEESSDEAPAIMDDAEREVVEEAKEVLVYSAYDFPETHRTREALKNRIRNELAQEAYAEGEDAKASRECESDMWRLLQRQPPEPLITTQTAEPTRQVARGVEDLYDVGRRWREKLVYHSEWEMLGTSQLQDKKA</sequence>
<proteinExistence type="predicted"/>
<keyword evidence="3" id="KW-1185">Reference proteome</keyword>
<dbReference type="GO" id="GO:0042790">
    <property type="term" value="P:nucleolar large rRNA transcription by RNA polymerase I"/>
    <property type="evidence" value="ECO:0007669"/>
    <property type="project" value="InterPro"/>
</dbReference>
<name>A0A135U066_9PEZI</name>
<evidence type="ECO:0000313" key="2">
    <source>
        <dbReference type="EMBL" id="KXH53800.1"/>
    </source>
</evidence>
<feature type="compositionally biased region" description="Acidic residues" evidence="1">
    <location>
        <begin position="1"/>
        <end position="15"/>
    </location>
</feature>
<dbReference type="PANTHER" id="PTHR28079">
    <property type="entry name" value="RNA POLYMERASE I-SPECIFIC TRANSCRIPTION INITIATION FACTOR RRN5"/>
    <property type="match status" value="1"/>
</dbReference>
<accession>A0A135U066</accession>
<feature type="compositionally biased region" description="Acidic residues" evidence="1">
    <location>
        <begin position="424"/>
        <end position="439"/>
    </location>
</feature>
<feature type="region of interest" description="Disordered" evidence="1">
    <location>
        <begin position="396"/>
        <end position="446"/>
    </location>
</feature>
<evidence type="ECO:0008006" key="4">
    <source>
        <dbReference type="Google" id="ProtNLM"/>
    </source>
</evidence>
<comment type="caution">
    <text evidence="2">The sequence shown here is derived from an EMBL/GenBank/DDBJ whole genome shotgun (WGS) entry which is preliminary data.</text>
</comment>
<dbReference type="Proteomes" id="UP000070121">
    <property type="component" value="Unassembled WGS sequence"/>
</dbReference>
<evidence type="ECO:0000256" key="1">
    <source>
        <dbReference type="SAM" id="MobiDB-lite"/>
    </source>
</evidence>
<dbReference type="GO" id="GO:0000182">
    <property type="term" value="F:rDNA binding"/>
    <property type="evidence" value="ECO:0007669"/>
    <property type="project" value="TreeGrafter"/>
</dbReference>
<dbReference type="PANTHER" id="PTHR28079:SF1">
    <property type="entry name" value="RNA POLYMERASE I-SPECIFIC TRANSCRIPTION INITIATION FACTOR RRN5"/>
    <property type="match status" value="1"/>
</dbReference>
<dbReference type="InterPro" id="IPR001005">
    <property type="entry name" value="SANT/Myb"/>
</dbReference>
<dbReference type="CDD" id="cd00167">
    <property type="entry name" value="SANT"/>
    <property type="match status" value="1"/>
</dbReference>
<evidence type="ECO:0000313" key="3">
    <source>
        <dbReference type="Proteomes" id="UP000070121"/>
    </source>
</evidence>
<dbReference type="GO" id="GO:0006361">
    <property type="term" value="P:transcription initiation at RNA polymerase I promoter"/>
    <property type="evidence" value="ECO:0007669"/>
    <property type="project" value="TreeGrafter"/>
</dbReference>
<protein>
    <recommendedName>
        <fullName evidence="4">Myb-like domain-containing protein</fullName>
    </recommendedName>
</protein>
<feature type="region of interest" description="Disordered" evidence="1">
    <location>
        <begin position="1"/>
        <end position="70"/>
    </location>
</feature>
<gene>
    <name evidence="2" type="ORF">CSAL01_01152</name>
</gene>
<dbReference type="Gene3D" id="1.10.10.60">
    <property type="entry name" value="Homeodomain-like"/>
    <property type="match status" value="1"/>
</dbReference>
<feature type="compositionally biased region" description="Basic and acidic residues" evidence="1">
    <location>
        <begin position="16"/>
        <end position="28"/>
    </location>
</feature>
<dbReference type="InterPro" id="IPR039601">
    <property type="entry name" value="Rrn5"/>
</dbReference>
<dbReference type="SUPFAM" id="SSF46689">
    <property type="entry name" value="Homeodomain-like"/>
    <property type="match status" value="1"/>
</dbReference>
<dbReference type="GO" id="GO:0000500">
    <property type="term" value="C:RNA polymerase I upstream activating factor complex"/>
    <property type="evidence" value="ECO:0007669"/>
    <property type="project" value="InterPro"/>
</dbReference>
<dbReference type="STRING" id="1209931.A0A135U066"/>
<reference evidence="2 3" key="1">
    <citation type="submission" date="2014-02" db="EMBL/GenBank/DDBJ databases">
        <title>The genome sequence of Colletotrichum salicis CBS 607.94.</title>
        <authorList>
            <person name="Baroncelli R."/>
            <person name="Thon M.R."/>
        </authorList>
    </citation>
    <scope>NUCLEOTIDE SEQUENCE [LARGE SCALE GENOMIC DNA]</scope>
    <source>
        <strain evidence="2 3">CBS 607.94</strain>
    </source>
</reference>